<geneLocation type="mitochondrion" evidence="19"/>
<dbReference type="AlphaFoldDB" id="A0A343VT82"/>
<dbReference type="GO" id="GO:0048039">
    <property type="term" value="F:ubiquinone binding"/>
    <property type="evidence" value="ECO:0007669"/>
    <property type="project" value="TreeGrafter"/>
</dbReference>
<comment type="function">
    <text evidence="16">Core subunit of the mitochondrial membrane respiratory chain NADH dehydrogenase (Complex I) which catalyzes electron transfer from NADH through the respiratory chain, using ubiquinone as an electron acceptor. Essential for the catalytic activity and assembly of complex I.</text>
</comment>
<dbReference type="InterPro" id="IPR003918">
    <property type="entry name" value="NADH_UbQ_OxRdtase"/>
</dbReference>
<feature type="transmembrane region" description="Helical" evidence="16">
    <location>
        <begin position="22"/>
        <end position="43"/>
    </location>
</feature>
<evidence type="ECO:0000256" key="2">
    <source>
        <dbReference type="ARBA" id="ARBA00009025"/>
    </source>
</evidence>
<evidence type="ECO:0000256" key="9">
    <source>
        <dbReference type="ARBA" id="ARBA00022982"/>
    </source>
</evidence>
<evidence type="ECO:0000256" key="7">
    <source>
        <dbReference type="ARBA" id="ARBA00022692"/>
    </source>
</evidence>
<name>A0A343VT82_9NEOB</name>
<feature type="transmembrane region" description="Helical" evidence="16">
    <location>
        <begin position="383"/>
        <end position="410"/>
    </location>
</feature>
<feature type="transmembrane region" description="Helical" evidence="16">
    <location>
        <begin position="341"/>
        <end position="363"/>
    </location>
</feature>
<dbReference type="GO" id="GO:0015990">
    <property type="term" value="P:electron transport coupled proton transport"/>
    <property type="evidence" value="ECO:0007669"/>
    <property type="project" value="TreeGrafter"/>
</dbReference>
<feature type="transmembrane region" description="Helical" evidence="16">
    <location>
        <begin position="258"/>
        <end position="275"/>
    </location>
</feature>
<evidence type="ECO:0000256" key="11">
    <source>
        <dbReference type="ARBA" id="ARBA00023027"/>
    </source>
</evidence>
<evidence type="ECO:0000256" key="16">
    <source>
        <dbReference type="RuleBase" id="RU003297"/>
    </source>
</evidence>
<feature type="transmembrane region" description="Helical" evidence="16">
    <location>
        <begin position="226"/>
        <end position="246"/>
    </location>
</feature>
<dbReference type="Pfam" id="PF00361">
    <property type="entry name" value="Proton_antipo_M"/>
    <property type="match status" value="1"/>
</dbReference>
<keyword evidence="10 16" id="KW-1133">Transmembrane helix</keyword>
<dbReference type="GO" id="GO:0042773">
    <property type="term" value="P:ATP synthesis coupled electron transport"/>
    <property type="evidence" value="ECO:0007669"/>
    <property type="project" value="InterPro"/>
</dbReference>
<gene>
    <name evidence="19" type="primary">ND4</name>
</gene>
<keyword evidence="7 16" id="KW-0812">Transmembrane</keyword>
<keyword evidence="11 16" id="KW-0520">NAD</keyword>
<dbReference type="PRINTS" id="PR01437">
    <property type="entry name" value="NUOXDRDTASE4"/>
</dbReference>
<feature type="domain" description="NADH:ubiquinone oxidoreductase chain 4 N-terminal" evidence="18">
    <location>
        <begin position="1"/>
        <end position="106"/>
    </location>
</feature>
<protein>
    <recommendedName>
        <fullName evidence="4 16">NADH-ubiquinone oxidoreductase chain 4</fullName>
        <ecNumber evidence="3 16">7.1.1.2</ecNumber>
    </recommendedName>
</protein>
<keyword evidence="14 16" id="KW-0472">Membrane</keyword>
<keyword evidence="12 16" id="KW-0830">Ubiquinone</keyword>
<reference evidence="19" key="1">
    <citation type="journal article" date="2018" name="Mol. Phylogenet. Evol.">
        <title>A large-scale phylogeny of Microhylidae inferred from a combined dataset of 121 genes and 427 taxa.</title>
        <authorList>
            <person name="Tu N."/>
            <person name="Yang M."/>
            <person name="Liang D."/>
            <person name="Zhang P."/>
        </authorList>
    </citation>
    <scope>NUCLEOTIDE SEQUENCE</scope>
</reference>
<evidence type="ECO:0000256" key="8">
    <source>
        <dbReference type="ARBA" id="ARBA00022967"/>
    </source>
</evidence>
<feature type="transmembrane region" description="Helical" evidence="16">
    <location>
        <begin position="143"/>
        <end position="166"/>
    </location>
</feature>
<evidence type="ECO:0000256" key="12">
    <source>
        <dbReference type="ARBA" id="ARBA00023075"/>
    </source>
</evidence>
<evidence type="ECO:0000259" key="18">
    <source>
        <dbReference type="Pfam" id="PF01059"/>
    </source>
</evidence>
<sequence length="454" mass="51073">MLMVIYTWSTLLLTSFLVPQKLLWPVSTTQGFIISFFSITWFFQQDFAFSDPFFLIDSLSGPLAILTCWLFPLTLLASQSKLSKEPLTHQRLFIASATLLQLMTLLAFTASDLMYFFIFFEASLIPTMIIITRWGSQQRRLEAGIYLVFYTMMGAVPLITFLTTFYSDFGSLSSPLIYFTPSMNDFSPHNGLFWAACNMAFLVKMPMYCLHLWLPKAHVEAPVAGSMILAATMLKLGGYGLMRFSILLPGSPLTQTSLFMFIAMAGIIATAILCMRQTDLKALIAMSSVSHMNLVIVATLIQSQWSYAGAMMMMIAHGLTSSALFCLANTTYERTNSRTMILLRGATLIFPLAGAWWLVILMFNMALPPTMNFSAELLIMVSLFNWSTLAFLTVTLNLIFTTAYTLYTLWSTQRGQTPAHLKTLFPFQIREHLILTLHALPAVLLIIRPELVFP</sequence>
<organism evidence="19">
    <name type="scientific">Callulops wilhelmanus</name>
    <name type="common">Wilhelm callulops Frog</name>
    <dbReference type="NCBI Taxonomy" id="512438"/>
    <lineage>
        <taxon>Eukaryota</taxon>
        <taxon>Metazoa</taxon>
        <taxon>Chordata</taxon>
        <taxon>Craniata</taxon>
        <taxon>Vertebrata</taxon>
        <taxon>Euteleostomi</taxon>
        <taxon>Amphibia</taxon>
        <taxon>Batrachia</taxon>
        <taxon>Anura</taxon>
        <taxon>Neobatrachia</taxon>
        <taxon>Microhyloidea</taxon>
        <taxon>Microhylidae</taxon>
        <taxon>Asterophryinae</taxon>
        <taxon>Callulops</taxon>
    </lineage>
</organism>
<evidence type="ECO:0000256" key="15">
    <source>
        <dbReference type="ARBA" id="ARBA00049551"/>
    </source>
</evidence>
<keyword evidence="8" id="KW-1278">Translocase</keyword>
<feature type="transmembrane region" description="Helical" evidence="16">
    <location>
        <begin position="192"/>
        <end position="214"/>
    </location>
</feature>
<feature type="transmembrane region" description="Helical" evidence="16">
    <location>
        <begin position="92"/>
        <end position="108"/>
    </location>
</feature>
<evidence type="ECO:0000256" key="6">
    <source>
        <dbReference type="ARBA" id="ARBA00022660"/>
    </source>
</evidence>
<feature type="transmembrane region" description="Helical" evidence="16">
    <location>
        <begin position="307"/>
        <end position="329"/>
    </location>
</feature>
<evidence type="ECO:0000256" key="3">
    <source>
        <dbReference type="ARBA" id="ARBA00012944"/>
    </source>
</evidence>
<keyword evidence="13 16" id="KW-0496">Mitochondrion</keyword>
<dbReference type="InterPro" id="IPR000260">
    <property type="entry name" value="NADH4_N"/>
</dbReference>
<proteinExistence type="inferred from homology"/>
<evidence type="ECO:0000256" key="1">
    <source>
        <dbReference type="ARBA" id="ARBA00004225"/>
    </source>
</evidence>
<feature type="transmembrane region" description="Helical" evidence="16">
    <location>
        <begin position="114"/>
        <end position="131"/>
    </location>
</feature>
<keyword evidence="9 16" id="KW-0249">Electron transport</keyword>
<comment type="catalytic activity">
    <reaction evidence="15 16">
        <text>a ubiquinone + NADH + 5 H(+)(in) = a ubiquinol + NAD(+) + 4 H(+)(out)</text>
        <dbReference type="Rhea" id="RHEA:29091"/>
        <dbReference type="Rhea" id="RHEA-COMP:9565"/>
        <dbReference type="Rhea" id="RHEA-COMP:9566"/>
        <dbReference type="ChEBI" id="CHEBI:15378"/>
        <dbReference type="ChEBI" id="CHEBI:16389"/>
        <dbReference type="ChEBI" id="CHEBI:17976"/>
        <dbReference type="ChEBI" id="CHEBI:57540"/>
        <dbReference type="ChEBI" id="CHEBI:57945"/>
        <dbReference type="EC" id="7.1.1.2"/>
    </reaction>
</comment>
<dbReference type="GO" id="GO:0003954">
    <property type="term" value="F:NADH dehydrogenase activity"/>
    <property type="evidence" value="ECO:0007669"/>
    <property type="project" value="TreeGrafter"/>
</dbReference>
<evidence type="ECO:0000256" key="4">
    <source>
        <dbReference type="ARBA" id="ARBA00021006"/>
    </source>
</evidence>
<evidence type="ECO:0000256" key="10">
    <source>
        <dbReference type="ARBA" id="ARBA00022989"/>
    </source>
</evidence>
<dbReference type="InterPro" id="IPR001750">
    <property type="entry name" value="ND/Mrp_TM"/>
</dbReference>
<comment type="subcellular location">
    <subcellularLocation>
        <location evidence="1 16">Mitochondrion membrane</location>
        <topology evidence="1 16">Multi-pass membrane protein</topology>
    </subcellularLocation>
</comment>
<feature type="domain" description="NADH:quinone oxidoreductase/Mrp antiporter transmembrane" evidence="17">
    <location>
        <begin position="110"/>
        <end position="396"/>
    </location>
</feature>
<dbReference type="PANTHER" id="PTHR43507">
    <property type="entry name" value="NADH-UBIQUINONE OXIDOREDUCTASE CHAIN 4"/>
    <property type="match status" value="1"/>
</dbReference>
<dbReference type="Pfam" id="PF01059">
    <property type="entry name" value="Oxidored_q5_N"/>
    <property type="match status" value="1"/>
</dbReference>
<dbReference type="GO" id="GO:0031966">
    <property type="term" value="C:mitochondrial membrane"/>
    <property type="evidence" value="ECO:0007669"/>
    <property type="project" value="UniProtKB-SubCell"/>
</dbReference>
<comment type="similarity">
    <text evidence="2 16">Belongs to the complex I subunit 4 family.</text>
</comment>
<feature type="transmembrane region" description="Helical" evidence="16">
    <location>
        <begin position="282"/>
        <end position="301"/>
    </location>
</feature>
<keyword evidence="6 16" id="KW-0679">Respiratory chain</keyword>
<evidence type="ECO:0000256" key="14">
    <source>
        <dbReference type="ARBA" id="ARBA00023136"/>
    </source>
</evidence>
<dbReference type="EC" id="7.1.1.2" evidence="3 16"/>
<evidence type="ECO:0000256" key="13">
    <source>
        <dbReference type="ARBA" id="ARBA00023128"/>
    </source>
</evidence>
<dbReference type="GO" id="GO:0008137">
    <property type="term" value="F:NADH dehydrogenase (ubiquinone) activity"/>
    <property type="evidence" value="ECO:0007669"/>
    <property type="project" value="UniProtKB-UniRule"/>
</dbReference>
<dbReference type="PANTHER" id="PTHR43507:SF20">
    <property type="entry name" value="NADH-UBIQUINONE OXIDOREDUCTASE CHAIN 4"/>
    <property type="match status" value="1"/>
</dbReference>
<evidence type="ECO:0000259" key="17">
    <source>
        <dbReference type="Pfam" id="PF00361"/>
    </source>
</evidence>
<feature type="transmembrane region" description="Helical" evidence="16">
    <location>
        <begin position="63"/>
        <end position="80"/>
    </location>
</feature>
<accession>A0A343VT82</accession>
<keyword evidence="5 16" id="KW-0813">Transport</keyword>
<dbReference type="EMBL" id="MG020767">
    <property type="protein sequence ID" value="AVP25597.1"/>
    <property type="molecule type" value="Genomic_DNA"/>
</dbReference>
<evidence type="ECO:0000313" key="19">
    <source>
        <dbReference type="EMBL" id="AVP25597.1"/>
    </source>
</evidence>
<evidence type="ECO:0000256" key="5">
    <source>
        <dbReference type="ARBA" id="ARBA00022448"/>
    </source>
</evidence>